<dbReference type="CDD" id="cd03443">
    <property type="entry name" value="PaaI_thioesterase"/>
    <property type="match status" value="1"/>
</dbReference>
<keyword evidence="3" id="KW-1185">Reference proteome</keyword>
<evidence type="ECO:0000259" key="1">
    <source>
        <dbReference type="Pfam" id="PF03061"/>
    </source>
</evidence>
<protein>
    <submittedName>
        <fullName evidence="2">Thioesterase family protein</fullName>
    </submittedName>
</protein>
<organism evidence="2 3">
    <name type="scientific">Hyphomonas johnsonii MHS-2</name>
    <dbReference type="NCBI Taxonomy" id="1280950"/>
    <lineage>
        <taxon>Bacteria</taxon>
        <taxon>Pseudomonadati</taxon>
        <taxon>Pseudomonadota</taxon>
        <taxon>Alphaproteobacteria</taxon>
        <taxon>Hyphomonadales</taxon>
        <taxon>Hyphomonadaceae</taxon>
        <taxon>Hyphomonas</taxon>
    </lineage>
</organism>
<proteinExistence type="predicted"/>
<evidence type="ECO:0000313" key="2">
    <source>
        <dbReference type="EMBL" id="KCZ89400.1"/>
    </source>
</evidence>
<dbReference type="InterPro" id="IPR029069">
    <property type="entry name" value="HotDog_dom_sf"/>
</dbReference>
<gene>
    <name evidence="2" type="ORF">HJO_14317</name>
</gene>
<dbReference type="GO" id="GO:0016790">
    <property type="term" value="F:thiolester hydrolase activity"/>
    <property type="evidence" value="ECO:0007669"/>
    <property type="project" value="UniProtKB-ARBA"/>
</dbReference>
<dbReference type="eggNOG" id="COG2050">
    <property type="taxonomic scope" value="Bacteria"/>
</dbReference>
<dbReference type="OrthoDB" id="5242242at2"/>
<dbReference type="RefSeq" id="WP_051618646.1">
    <property type="nucleotide sequence ID" value="NZ_ARYK01000008.1"/>
</dbReference>
<dbReference type="Proteomes" id="UP000025171">
    <property type="component" value="Unassembled WGS sequence"/>
</dbReference>
<dbReference type="Pfam" id="PF03061">
    <property type="entry name" value="4HBT"/>
    <property type="match status" value="1"/>
</dbReference>
<reference evidence="2 3" key="1">
    <citation type="journal article" date="2014" name="Antonie Van Leeuwenhoek">
        <title>Hyphomonas beringensis sp. nov. and Hyphomonas chukchiensis sp. nov., isolated from surface seawater of the Bering Sea and Chukchi Sea.</title>
        <authorList>
            <person name="Li C."/>
            <person name="Lai Q."/>
            <person name="Li G."/>
            <person name="Dong C."/>
            <person name="Wang J."/>
            <person name="Liao Y."/>
            <person name="Shao Z."/>
        </authorList>
    </citation>
    <scope>NUCLEOTIDE SEQUENCE [LARGE SCALE GENOMIC DNA]</scope>
    <source>
        <strain evidence="2 3">MHS-2</strain>
    </source>
</reference>
<dbReference type="Gene3D" id="3.10.129.10">
    <property type="entry name" value="Hotdog Thioesterase"/>
    <property type="match status" value="1"/>
</dbReference>
<name>A0A059FFJ0_9PROT</name>
<feature type="domain" description="Thioesterase" evidence="1">
    <location>
        <begin position="62"/>
        <end position="135"/>
    </location>
</feature>
<evidence type="ECO:0000313" key="3">
    <source>
        <dbReference type="Proteomes" id="UP000025171"/>
    </source>
</evidence>
<dbReference type="PATRIC" id="fig|1280950.3.peg.2876"/>
<dbReference type="SUPFAM" id="SSF54637">
    <property type="entry name" value="Thioesterase/thiol ester dehydrase-isomerase"/>
    <property type="match status" value="1"/>
</dbReference>
<dbReference type="AlphaFoldDB" id="A0A059FFJ0"/>
<comment type="caution">
    <text evidence="2">The sequence shown here is derived from an EMBL/GenBank/DDBJ whole genome shotgun (WGS) entry which is preliminary data.</text>
</comment>
<sequence length="165" mass="18376">MSRTELSAQQAAFFDRLKNGTWDFPAGIRNLGIRPDLWLKEVSYGHTVYEWPNDGSRDINEGRAFGGWVAGLSDHIVSMTMASALEDGEWFTTMELQTRILRPVPHGLIRIEGRLVSRGRTTALVEADWRDEKGRHLARITAAKAIRTMEELSGPASALPAAEQA</sequence>
<accession>A0A059FFJ0</accession>
<dbReference type="EMBL" id="ARYK01000008">
    <property type="protein sequence ID" value="KCZ89400.1"/>
    <property type="molecule type" value="Genomic_DNA"/>
</dbReference>
<dbReference type="STRING" id="1280950.HJO_14317"/>
<dbReference type="InterPro" id="IPR006683">
    <property type="entry name" value="Thioestr_dom"/>
</dbReference>